<name>A0AAJ0D8N7_9PEZI</name>
<keyword evidence="3" id="KW-1185">Reference proteome</keyword>
<feature type="region of interest" description="Disordered" evidence="1">
    <location>
        <begin position="1"/>
        <end position="60"/>
    </location>
</feature>
<organism evidence="2 3">
    <name type="scientific">Extremus antarcticus</name>
    <dbReference type="NCBI Taxonomy" id="702011"/>
    <lineage>
        <taxon>Eukaryota</taxon>
        <taxon>Fungi</taxon>
        <taxon>Dikarya</taxon>
        <taxon>Ascomycota</taxon>
        <taxon>Pezizomycotina</taxon>
        <taxon>Dothideomycetes</taxon>
        <taxon>Dothideomycetidae</taxon>
        <taxon>Mycosphaerellales</taxon>
        <taxon>Extremaceae</taxon>
        <taxon>Extremus</taxon>
    </lineage>
</organism>
<dbReference type="Proteomes" id="UP001271007">
    <property type="component" value="Unassembled WGS sequence"/>
</dbReference>
<reference evidence="2" key="1">
    <citation type="submission" date="2023-04" db="EMBL/GenBank/DDBJ databases">
        <title>Black Yeasts Isolated from many extreme environments.</title>
        <authorList>
            <person name="Coleine C."/>
            <person name="Stajich J.E."/>
            <person name="Selbmann L."/>
        </authorList>
    </citation>
    <scope>NUCLEOTIDE SEQUENCE</scope>
    <source>
        <strain evidence="2">CCFEE 5312</strain>
    </source>
</reference>
<accession>A0AAJ0D8N7</accession>
<sequence>MANVQVTGDFDSMVDDKTQPQQLQLTGVSGAKRKAEDESELENPGAKRSRAISPDHDETTINTDLTAAAKVFGIVELMERILEFSQTRDIVRCERVSRFFKDVIEGTKSKILKQKLFQEPLPQEDHHPLVHRASDASGISAESAYTSFRPRNLNRSWLVNDFKTVNGMFGSLEDPECLVVTFNPALPILSVLDMDRHTGGFQLDVKRFLETTAGDNKWIQTLISQPPLRCGCLYADRIVSDLGLEGDSRYQPLCAELNGDGIEIGTTLETFRAALVQMRDEFEDDLNLNNVNFSFGHN</sequence>
<evidence type="ECO:0008006" key="4">
    <source>
        <dbReference type="Google" id="ProtNLM"/>
    </source>
</evidence>
<dbReference type="CDD" id="cd09917">
    <property type="entry name" value="F-box_SF"/>
    <property type="match status" value="1"/>
</dbReference>
<dbReference type="AlphaFoldDB" id="A0AAJ0D8N7"/>
<evidence type="ECO:0000313" key="2">
    <source>
        <dbReference type="EMBL" id="KAK3049148.1"/>
    </source>
</evidence>
<protein>
    <recommendedName>
        <fullName evidence="4">F-box domain-containing protein</fullName>
    </recommendedName>
</protein>
<dbReference type="EMBL" id="JAWDJX010000042">
    <property type="protein sequence ID" value="KAK3049148.1"/>
    <property type="molecule type" value="Genomic_DNA"/>
</dbReference>
<evidence type="ECO:0000313" key="3">
    <source>
        <dbReference type="Proteomes" id="UP001271007"/>
    </source>
</evidence>
<evidence type="ECO:0000256" key="1">
    <source>
        <dbReference type="SAM" id="MobiDB-lite"/>
    </source>
</evidence>
<gene>
    <name evidence="2" type="ORF">LTR09_009567</name>
</gene>
<proteinExistence type="predicted"/>
<comment type="caution">
    <text evidence="2">The sequence shown here is derived from an EMBL/GenBank/DDBJ whole genome shotgun (WGS) entry which is preliminary data.</text>
</comment>